<dbReference type="EMBL" id="CAXDID020000029">
    <property type="protein sequence ID" value="CAL5992776.1"/>
    <property type="molecule type" value="Genomic_DNA"/>
</dbReference>
<dbReference type="InterPro" id="IPR010613">
    <property type="entry name" value="PES"/>
</dbReference>
<evidence type="ECO:0000256" key="4">
    <source>
        <dbReference type="ARBA" id="ARBA00023242"/>
    </source>
</evidence>
<feature type="coiled-coil region" evidence="5">
    <location>
        <begin position="479"/>
        <end position="509"/>
    </location>
</feature>
<dbReference type="GO" id="GO:0000463">
    <property type="term" value="P:maturation of LSU-rRNA from tricistronic rRNA transcript (SSU-rRNA, 5.8S rRNA, LSU-rRNA)"/>
    <property type="evidence" value="ECO:0007669"/>
    <property type="project" value="TreeGrafter"/>
</dbReference>
<feature type="domain" description="BRCT" evidence="6">
    <location>
        <begin position="276"/>
        <end position="359"/>
    </location>
</feature>
<comment type="caution">
    <text evidence="7">The sequence shown here is derived from an EMBL/GenBank/DDBJ whole genome shotgun (WGS) entry which is preliminary data.</text>
</comment>
<dbReference type="PROSITE" id="PS50172">
    <property type="entry name" value="BRCT"/>
    <property type="match status" value="1"/>
</dbReference>
<dbReference type="AlphaFoldDB" id="A0AA86P2X4"/>
<evidence type="ECO:0000256" key="3">
    <source>
        <dbReference type="ARBA" id="ARBA00022552"/>
    </source>
</evidence>
<gene>
    <name evidence="8" type="ORF">HINF_LOCUS12745</name>
    <name evidence="7" type="ORF">HINF_LOCUS17276</name>
</gene>
<keyword evidence="5" id="KW-0175">Coiled coil</keyword>
<organism evidence="7">
    <name type="scientific">Hexamita inflata</name>
    <dbReference type="NCBI Taxonomy" id="28002"/>
    <lineage>
        <taxon>Eukaryota</taxon>
        <taxon>Metamonada</taxon>
        <taxon>Diplomonadida</taxon>
        <taxon>Hexamitidae</taxon>
        <taxon>Hexamitinae</taxon>
        <taxon>Hexamita</taxon>
    </lineage>
</organism>
<dbReference type="Gene3D" id="3.40.50.10190">
    <property type="entry name" value="BRCT domain"/>
    <property type="match status" value="1"/>
</dbReference>
<keyword evidence="4" id="KW-0539">Nucleus</keyword>
<proteinExistence type="predicted"/>
<dbReference type="InterPro" id="IPR001357">
    <property type="entry name" value="BRCT_dom"/>
</dbReference>
<keyword evidence="3" id="KW-0698">rRNA processing</keyword>
<evidence type="ECO:0000256" key="5">
    <source>
        <dbReference type="SAM" id="Coils"/>
    </source>
</evidence>
<dbReference type="GO" id="GO:0070545">
    <property type="term" value="C:PeBoW complex"/>
    <property type="evidence" value="ECO:0007669"/>
    <property type="project" value="TreeGrafter"/>
</dbReference>
<protein>
    <submittedName>
        <fullName evidence="7">Pescadillo cell cycle regulator</fullName>
    </submittedName>
    <submittedName>
        <fullName evidence="8">Pescadillo_cell cycle regulator</fullName>
    </submittedName>
</protein>
<comment type="subcellular location">
    <subcellularLocation>
        <location evidence="1">Nucleus</location>
    </subcellularLocation>
</comment>
<keyword evidence="9" id="KW-1185">Reference proteome</keyword>
<evidence type="ECO:0000256" key="1">
    <source>
        <dbReference type="ARBA" id="ARBA00004123"/>
    </source>
</evidence>
<dbReference type="PANTHER" id="PTHR12221">
    <property type="entry name" value="PESCADILLO - RELATED"/>
    <property type="match status" value="1"/>
</dbReference>
<reference evidence="8 9" key="2">
    <citation type="submission" date="2024-07" db="EMBL/GenBank/DDBJ databases">
        <authorList>
            <person name="Akdeniz Z."/>
        </authorList>
    </citation>
    <scope>NUCLEOTIDE SEQUENCE [LARGE SCALE GENOMIC DNA]</scope>
</reference>
<evidence type="ECO:0000313" key="8">
    <source>
        <dbReference type="EMBL" id="CAL5992776.1"/>
    </source>
</evidence>
<dbReference type="GO" id="GO:0003723">
    <property type="term" value="F:RNA binding"/>
    <property type="evidence" value="ECO:0007669"/>
    <property type="project" value="TreeGrafter"/>
</dbReference>
<name>A0AA86P2X4_9EUKA</name>
<evidence type="ECO:0000256" key="2">
    <source>
        <dbReference type="ARBA" id="ARBA00022517"/>
    </source>
</evidence>
<reference evidence="7" key="1">
    <citation type="submission" date="2023-06" db="EMBL/GenBank/DDBJ databases">
        <authorList>
            <person name="Kurt Z."/>
        </authorList>
    </citation>
    <scope>NUCLEOTIDE SEQUENCE</scope>
</reference>
<dbReference type="PANTHER" id="PTHR12221:SF6">
    <property type="entry name" value="PESCADILLO HOMOLOG"/>
    <property type="match status" value="1"/>
</dbReference>
<evidence type="ECO:0000259" key="6">
    <source>
        <dbReference type="PROSITE" id="PS50172"/>
    </source>
</evidence>
<dbReference type="SUPFAM" id="SSF52113">
    <property type="entry name" value="BRCT domain"/>
    <property type="match status" value="1"/>
</dbReference>
<dbReference type="Pfam" id="PF06732">
    <property type="entry name" value="Pescadillo_N"/>
    <property type="match status" value="1"/>
</dbReference>
<sequence>MVQYGVAVREKKHDAKESSENTFVTRAKAIKFLQVSNAEFRKLCILKGIFPRQPPKQFAGLSAYYFKKDITHLARDPVVDTLRRLHAYKKKHTKFTYLRDEHALKFLELSKPNYDIQRLVKERYPTPDAAIADLDDCLSLVALFSTFSTSHTNVALKCRNLLRQFDAYVAGTSSLRRSFVSTKGFYFQAIVQSQLVTWSEPHKFNVEIPEDVELEVLKTFVDFYMEMLKFVLIYLFKQLQIQYPLQQEENGVDFILEKTLFIRESISQFNFKQTSLQQSVFNNQIYKLNREVPRDQLEFLVLCGGGNVISSSVEDDNRVTHLIADRQMQSIPGREIIQPQYCFDSFNVGVCLPTYEYAVAQQLPSHLSPFQFDFTTEKQTDEVQYVPERLTQLVNYYKQFVLQIKPEAVQMLQEQESIKERELLGQIVKLQGAEQELESSEEELKTNFDYDQKIKQDLEIDPKLRQQKGMLSQRKRRVYDELLEKEDSIKKQREQLIQKRREKSKKEAREEK</sequence>
<accession>A0AA86P2X4</accession>
<dbReference type="InterPro" id="IPR036420">
    <property type="entry name" value="BRCT_dom_sf"/>
</dbReference>
<dbReference type="Proteomes" id="UP001642409">
    <property type="component" value="Unassembled WGS sequence"/>
</dbReference>
<evidence type="ECO:0000313" key="9">
    <source>
        <dbReference type="Proteomes" id="UP001642409"/>
    </source>
</evidence>
<keyword evidence="2" id="KW-0690">Ribosome biogenesis</keyword>
<dbReference type="EMBL" id="CATOUU010000440">
    <property type="protein sequence ID" value="CAI9929631.1"/>
    <property type="molecule type" value="Genomic_DNA"/>
</dbReference>
<evidence type="ECO:0000313" key="7">
    <source>
        <dbReference type="EMBL" id="CAI9929631.1"/>
    </source>
</evidence>